<dbReference type="AlphaFoldDB" id="A0A1Z4UY12"/>
<evidence type="ECO:0000259" key="1">
    <source>
        <dbReference type="Pfam" id="PF06485"/>
    </source>
</evidence>
<dbReference type="EMBL" id="AP018316">
    <property type="protein sequence ID" value="BAZ84064.1"/>
    <property type="molecule type" value="Genomic_DNA"/>
</dbReference>
<dbReference type="InterPro" id="IPR046760">
    <property type="entry name" value="Tab2-like_N"/>
</dbReference>
<dbReference type="InterPro" id="IPR009472">
    <property type="entry name" value="Tab2-like"/>
</dbReference>
<reference evidence="3 4" key="1">
    <citation type="submission" date="2017-06" db="EMBL/GenBank/DDBJ databases">
        <title>Genome sequencing of cyanobaciteial culture collection at National Institute for Environmental Studies (NIES).</title>
        <authorList>
            <person name="Hirose Y."/>
            <person name="Shimura Y."/>
            <person name="Fujisawa T."/>
            <person name="Nakamura Y."/>
            <person name="Kawachi M."/>
        </authorList>
    </citation>
    <scope>NUCLEOTIDE SEQUENCE [LARGE SCALE GENOMIC DNA]</scope>
    <source>
        <strain evidence="3 4">NIES-806</strain>
    </source>
</reference>
<dbReference type="Pfam" id="PF06485">
    <property type="entry name" value="Tab2-like_N"/>
    <property type="match status" value="1"/>
</dbReference>
<dbReference type="OrthoDB" id="420270at2"/>
<dbReference type="InterPro" id="IPR046761">
    <property type="entry name" value="Tab2-like_C"/>
</dbReference>
<sequence>MSLIWQADFYRSPLKNVEGQVLWELLVCDETRSFAFTASCLQSQANSTWLVQQLQLAGEDKLPDLIQVFRPQSLSLMTIAANNLGIRVEATRRTLALKQWLAAKQYPVIVDKLPPLPLPENLWGEEWRFATIPSGDIVDEFIERPIPFLQIPEFLKPINLGLASILPIPGVVIYGGRQSMRLAQWLKESQPVSLNYIAGAPDGLVLESGLVDRWVLATFSDEEVTAAGKLYQDRKQLSQGLHFLLVQPDDSGMTYSGLWLLQDED</sequence>
<dbReference type="PANTHER" id="PTHR34556:SF2">
    <property type="entry name" value="PROTEIN TAB2 HOMOLOG, CHLOROPLASTIC"/>
    <property type="match status" value="1"/>
</dbReference>
<dbReference type="GO" id="GO:0003723">
    <property type="term" value="F:RNA binding"/>
    <property type="evidence" value="ECO:0007669"/>
    <property type="project" value="InterPro"/>
</dbReference>
<organism evidence="3 4">
    <name type="scientific">Dolichospermum compactum NIES-806</name>
    <dbReference type="NCBI Taxonomy" id="1973481"/>
    <lineage>
        <taxon>Bacteria</taxon>
        <taxon>Bacillati</taxon>
        <taxon>Cyanobacteriota</taxon>
        <taxon>Cyanophyceae</taxon>
        <taxon>Nostocales</taxon>
        <taxon>Aphanizomenonaceae</taxon>
        <taxon>Dolichospermum</taxon>
        <taxon>Dolichospermum compactum</taxon>
    </lineage>
</organism>
<evidence type="ECO:0008006" key="5">
    <source>
        <dbReference type="Google" id="ProtNLM"/>
    </source>
</evidence>
<gene>
    <name evidence="3" type="ORF">NIES806_02440</name>
</gene>
<evidence type="ECO:0000313" key="4">
    <source>
        <dbReference type="Proteomes" id="UP000218702"/>
    </source>
</evidence>
<dbReference type="Proteomes" id="UP000218702">
    <property type="component" value="Chromosome"/>
</dbReference>
<evidence type="ECO:0000259" key="2">
    <source>
        <dbReference type="Pfam" id="PF20429"/>
    </source>
</evidence>
<feature type="domain" description="RNA-binding protein Tab2-like N-terminal" evidence="1">
    <location>
        <begin position="4"/>
        <end position="103"/>
    </location>
</feature>
<dbReference type="Pfam" id="PF20429">
    <property type="entry name" value="Tab2-like_C"/>
    <property type="match status" value="1"/>
</dbReference>
<accession>A0A1Z4UY12</accession>
<dbReference type="RefSeq" id="WP_096662983.1">
    <property type="nucleotide sequence ID" value="NZ_AP018316.1"/>
</dbReference>
<keyword evidence="4" id="KW-1185">Reference proteome</keyword>
<name>A0A1Z4UY12_9CYAN</name>
<evidence type="ECO:0000313" key="3">
    <source>
        <dbReference type="EMBL" id="BAZ84064.1"/>
    </source>
</evidence>
<protein>
    <recommendedName>
        <fullName evidence="5">DUF1092 family protein</fullName>
    </recommendedName>
</protein>
<proteinExistence type="predicted"/>
<dbReference type="PANTHER" id="PTHR34556">
    <property type="match status" value="1"/>
</dbReference>
<feature type="domain" description="RNA-binding protein Tab2/Atab2 C-terminal" evidence="2">
    <location>
        <begin position="107"/>
        <end position="262"/>
    </location>
</feature>
<dbReference type="KEGG" id="dcm:NIES806_02440"/>